<dbReference type="Proteomes" id="UP000219564">
    <property type="component" value="Unassembled WGS sequence"/>
</dbReference>
<proteinExistence type="predicted"/>
<gene>
    <name evidence="1" type="ORF">PLUA15_160225</name>
</gene>
<evidence type="ECO:0000313" key="1">
    <source>
        <dbReference type="EMBL" id="SOB50182.1"/>
    </source>
</evidence>
<dbReference type="EMBL" id="OBKZ01000008">
    <property type="protein sequence ID" value="SOB50182.1"/>
    <property type="molecule type" value="Genomic_DNA"/>
</dbReference>
<name>A0AAX2H3R1_9PSED</name>
<dbReference type="AlphaFoldDB" id="A0AAX2H3R1"/>
<accession>A0AAX2H3R1</accession>
<evidence type="ECO:0000313" key="2">
    <source>
        <dbReference type="Proteomes" id="UP000219564"/>
    </source>
</evidence>
<comment type="caution">
    <text evidence="1">The sequence shown here is derived from an EMBL/GenBank/DDBJ whole genome shotgun (WGS) entry which is preliminary data.</text>
</comment>
<sequence length="116" mass="12586">MTVGSLTDAAWASAAMLKRVACCGFCRMTSATLRSALFSSSRRPLICSSRLRTRSIYVPWGVDAKEPHANAALKGGLSYCWPDTTTSSNLHLEKMLCLLLHFSLSDALKKGICSLT</sequence>
<protein>
    <recommendedName>
        <fullName evidence="3">Secreted protein</fullName>
    </recommendedName>
</protein>
<reference evidence="1 2" key="1">
    <citation type="submission" date="2017-08" db="EMBL/GenBank/DDBJ databases">
        <authorList>
            <person name="Chaillou S."/>
        </authorList>
    </citation>
    <scope>NUCLEOTIDE SEQUENCE [LARGE SCALE GENOMIC DNA]</scope>
    <source>
        <strain evidence="1 2">MFPA15A1205</strain>
    </source>
</reference>
<organism evidence="1 2">
    <name type="scientific">Pseudomonas lundensis</name>
    <dbReference type="NCBI Taxonomy" id="86185"/>
    <lineage>
        <taxon>Bacteria</taxon>
        <taxon>Pseudomonadati</taxon>
        <taxon>Pseudomonadota</taxon>
        <taxon>Gammaproteobacteria</taxon>
        <taxon>Pseudomonadales</taxon>
        <taxon>Pseudomonadaceae</taxon>
        <taxon>Pseudomonas</taxon>
    </lineage>
</organism>
<evidence type="ECO:0008006" key="3">
    <source>
        <dbReference type="Google" id="ProtNLM"/>
    </source>
</evidence>